<feature type="domain" description="HTH araC/xylS-type" evidence="5">
    <location>
        <begin position="169"/>
        <end position="267"/>
    </location>
</feature>
<evidence type="ECO:0000256" key="2">
    <source>
        <dbReference type="ARBA" id="ARBA00023015"/>
    </source>
</evidence>
<dbReference type="PANTHER" id="PTHR46796:SF13">
    <property type="entry name" value="HTH-TYPE TRANSCRIPTIONAL ACTIVATOR RHAS"/>
    <property type="match status" value="1"/>
</dbReference>
<dbReference type="GO" id="GO:0043565">
    <property type="term" value="F:sequence-specific DNA binding"/>
    <property type="evidence" value="ECO:0007669"/>
    <property type="project" value="InterPro"/>
</dbReference>
<comment type="caution">
    <text evidence="6">The sequence shown here is derived from an EMBL/GenBank/DDBJ whole genome shotgun (WGS) entry which is preliminary data.</text>
</comment>
<reference evidence="6 7" key="1">
    <citation type="submission" date="2019-06" db="EMBL/GenBank/DDBJ databases">
        <authorList>
            <person name="Li M."/>
        </authorList>
    </citation>
    <scope>NUCLEOTIDE SEQUENCE [LARGE SCALE GENOMIC DNA]</scope>
    <source>
        <strain evidence="6 7">BGMRC6574</strain>
    </source>
</reference>
<dbReference type="GO" id="GO:0003700">
    <property type="term" value="F:DNA-binding transcription factor activity"/>
    <property type="evidence" value="ECO:0007669"/>
    <property type="project" value="InterPro"/>
</dbReference>
<dbReference type="InterPro" id="IPR037923">
    <property type="entry name" value="HTH-like"/>
</dbReference>
<dbReference type="SUPFAM" id="SSF46689">
    <property type="entry name" value="Homeodomain-like"/>
    <property type="match status" value="2"/>
</dbReference>
<sequence length="272" mass="31531">MDDTNMHHFDGCRIFRANHIRGYCNRIDRRIETWTLNYVHAGALYFAVEEDEPQIVRGPSAFWTWPGPRYRYWPTTEEGWDHYYVSWYGPRAVAWQRSGLHPRGAPELAIRPIRDPTRFRSAFETLLSALKSRSGNDPEVVHRLEGLLLQLHRQRPPVYRESNVPQAVSRIAEAVIADPQRDWDFAGEAEQAGCTPTHFRRVFKAQTGMSPLTCLNKARTDLAAELLRRERLHLQTVASAVGLDDVGYFSRLFHRHQGMAPGTYRDVYHTFE</sequence>
<dbReference type="OrthoDB" id="9803764at2"/>
<dbReference type="InterPro" id="IPR009057">
    <property type="entry name" value="Homeodomain-like_sf"/>
</dbReference>
<evidence type="ECO:0000313" key="7">
    <source>
        <dbReference type="Proteomes" id="UP000320314"/>
    </source>
</evidence>
<dbReference type="SMART" id="SM00342">
    <property type="entry name" value="HTH_ARAC"/>
    <property type="match status" value="1"/>
</dbReference>
<keyword evidence="2" id="KW-0805">Transcription regulation</keyword>
<name>A0A506U6X4_9HYPH</name>
<dbReference type="Pfam" id="PF02311">
    <property type="entry name" value="AraC_binding"/>
    <property type="match status" value="1"/>
</dbReference>
<evidence type="ECO:0000313" key="6">
    <source>
        <dbReference type="EMBL" id="TPW28369.1"/>
    </source>
</evidence>
<evidence type="ECO:0000256" key="4">
    <source>
        <dbReference type="ARBA" id="ARBA00023163"/>
    </source>
</evidence>
<dbReference type="PANTHER" id="PTHR46796">
    <property type="entry name" value="HTH-TYPE TRANSCRIPTIONAL ACTIVATOR RHAS-RELATED"/>
    <property type="match status" value="1"/>
</dbReference>
<dbReference type="AlphaFoldDB" id="A0A506U6X4"/>
<dbReference type="RefSeq" id="WP_141166800.1">
    <property type="nucleotide sequence ID" value="NZ_VHLH01000015.1"/>
</dbReference>
<dbReference type="InterPro" id="IPR018060">
    <property type="entry name" value="HTH_AraC"/>
</dbReference>
<dbReference type="SUPFAM" id="SSF51215">
    <property type="entry name" value="Regulatory protein AraC"/>
    <property type="match status" value="1"/>
</dbReference>
<protein>
    <submittedName>
        <fullName evidence="6">AraC family transcriptional regulator</fullName>
    </submittedName>
</protein>
<dbReference type="EMBL" id="VHLH01000015">
    <property type="protein sequence ID" value="TPW28369.1"/>
    <property type="molecule type" value="Genomic_DNA"/>
</dbReference>
<dbReference type="Pfam" id="PF12833">
    <property type="entry name" value="HTH_18"/>
    <property type="match status" value="1"/>
</dbReference>
<dbReference type="Gene3D" id="1.10.10.60">
    <property type="entry name" value="Homeodomain-like"/>
    <property type="match status" value="2"/>
</dbReference>
<evidence type="ECO:0000256" key="3">
    <source>
        <dbReference type="ARBA" id="ARBA00023125"/>
    </source>
</evidence>
<keyword evidence="4" id="KW-0804">Transcription</keyword>
<keyword evidence="7" id="KW-1185">Reference proteome</keyword>
<accession>A0A506U6X4</accession>
<evidence type="ECO:0000259" key="5">
    <source>
        <dbReference type="PROSITE" id="PS01124"/>
    </source>
</evidence>
<dbReference type="InterPro" id="IPR003313">
    <property type="entry name" value="AraC-bd"/>
</dbReference>
<dbReference type="InterPro" id="IPR050204">
    <property type="entry name" value="AraC_XylS_family_regulators"/>
</dbReference>
<gene>
    <name evidence="6" type="ORF">FJU11_09460</name>
</gene>
<dbReference type="Proteomes" id="UP000320314">
    <property type="component" value="Unassembled WGS sequence"/>
</dbReference>
<organism evidence="6 7">
    <name type="scientific">Pararhizobium mangrovi</name>
    <dbReference type="NCBI Taxonomy" id="2590452"/>
    <lineage>
        <taxon>Bacteria</taxon>
        <taxon>Pseudomonadati</taxon>
        <taxon>Pseudomonadota</taxon>
        <taxon>Alphaproteobacteria</taxon>
        <taxon>Hyphomicrobiales</taxon>
        <taxon>Rhizobiaceae</taxon>
        <taxon>Rhizobium/Agrobacterium group</taxon>
        <taxon>Pararhizobium</taxon>
    </lineage>
</organism>
<dbReference type="PROSITE" id="PS01124">
    <property type="entry name" value="HTH_ARAC_FAMILY_2"/>
    <property type="match status" value="1"/>
</dbReference>
<evidence type="ECO:0000256" key="1">
    <source>
        <dbReference type="ARBA" id="ARBA00022490"/>
    </source>
</evidence>
<proteinExistence type="predicted"/>
<keyword evidence="1" id="KW-0963">Cytoplasm</keyword>
<keyword evidence="3" id="KW-0238">DNA-binding</keyword>